<feature type="region of interest" description="Disordered" evidence="1">
    <location>
        <begin position="336"/>
        <end position="357"/>
    </location>
</feature>
<keyword evidence="2" id="KW-0812">Transmembrane</keyword>
<feature type="transmembrane region" description="Helical" evidence="2">
    <location>
        <begin position="425"/>
        <end position="447"/>
    </location>
</feature>
<accession>A0ABQ8P4E1</accession>
<comment type="caution">
    <text evidence="3">The sequence shown here is derived from an EMBL/GenBank/DDBJ whole genome shotgun (WGS) entry which is preliminary data.</text>
</comment>
<keyword evidence="2" id="KW-0472">Membrane</keyword>
<evidence type="ECO:0000256" key="1">
    <source>
        <dbReference type="SAM" id="MobiDB-lite"/>
    </source>
</evidence>
<sequence>MENQSGERRGVVLSGSVQFVSGRGGRLLEQQDGGLSWIREYSIGSGTEGLEEGDSAVLSGGRPEDAERDSAVGVPEVPNIPFSLLVSYFRQERSQVCRRIHSVWIGYKTRSILRGSLRGFGSLGSRDGETRAGSPGVEVCLGYTIHKILLSILDLYDLILDEESRMGSGGLQRGLSGGGGGGGSWLDAMGRAGGGGSRTSLGPDKRANGTFQGGHGRPRACFRPDWRPDTWRRCRWVTLAETWLVTRVRLPWSGTRGVSPTPCAQRSQGRDVLYSQQLCEAGERVWGGPGLVRVLHAGPGGGVWGGEPGHWSEGGGAGQAEAVFEEEEQEHLAVQGDKHRAGQGDIQGGYEQSGSRIPSISSSLSIISDSPCSRNSSSKVSRIPSFGLVFASAGDGDPAVLVCDLLSLVVGLLGCWWGVSGLGLGLSLGLGVGLGLFAGFGAGAGLLSQTGYLVLESLDVYASLCEEILGLDGVDLHDHFILVSVDGDGESLVAALELEGDRGEDVLVGESGGGRQPVDLDLWLGLGGLFGVLVGRERFDVLAGDGVGAVRQGVIFGGVAFRSGLVPDLWRRGRRRGGRVGLGDGVLVVGEALHAPQVQGRRVHIKDVVGDEEAVVVAGVQSVVYLKHLEEEEPLVARDDVSVDGDGDDAFGGLAHVHDLDWDLAAYGGEAGEDGEERVFPQTSNGQDAVIQERGALDPWVAPNHVARYLPL</sequence>
<evidence type="ECO:0000313" key="3">
    <source>
        <dbReference type="EMBL" id="KAJ1607837.1"/>
    </source>
</evidence>
<feature type="region of interest" description="Disordered" evidence="1">
    <location>
        <begin position="193"/>
        <end position="216"/>
    </location>
</feature>
<organism evidence="3 4">
    <name type="scientific">Cryptosporidium canis</name>
    <dbReference type="NCBI Taxonomy" id="195482"/>
    <lineage>
        <taxon>Eukaryota</taxon>
        <taxon>Sar</taxon>
        <taxon>Alveolata</taxon>
        <taxon>Apicomplexa</taxon>
        <taxon>Conoidasida</taxon>
        <taxon>Coccidia</taxon>
        <taxon>Eucoccidiorida</taxon>
        <taxon>Eimeriorina</taxon>
        <taxon>Cryptosporidiidae</taxon>
        <taxon>Cryptosporidium</taxon>
    </lineage>
</organism>
<name>A0ABQ8P4E1_9CRYT</name>
<feature type="transmembrane region" description="Helical" evidence="2">
    <location>
        <begin position="399"/>
        <end position="419"/>
    </location>
</feature>
<reference evidence="3" key="1">
    <citation type="submission" date="2022-10" db="EMBL/GenBank/DDBJ databases">
        <title>Adaptive evolution leads to modifications in subtelomeric GC content in a zoonotic Cryptosporidium species.</title>
        <authorList>
            <person name="Li J."/>
            <person name="Feng Y."/>
            <person name="Xiao L."/>
        </authorList>
    </citation>
    <scope>NUCLEOTIDE SEQUENCE</scope>
    <source>
        <strain evidence="3">25894</strain>
    </source>
</reference>
<gene>
    <name evidence="3" type="ORF">OJ252_2726</name>
</gene>
<evidence type="ECO:0000256" key="2">
    <source>
        <dbReference type="SAM" id="Phobius"/>
    </source>
</evidence>
<dbReference type="Proteomes" id="UP001071777">
    <property type="component" value="Unassembled WGS sequence"/>
</dbReference>
<keyword evidence="2" id="KW-1133">Transmembrane helix</keyword>
<dbReference type="EMBL" id="JAPCXB010000113">
    <property type="protein sequence ID" value="KAJ1607837.1"/>
    <property type="molecule type" value="Genomic_DNA"/>
</dbReference>
<protein>
    <submittedName>
        <fullName evidence="3">Uncharacterized protein</fullName>
    </submittedName>
</protein>
<proteinExistence type="predicted"/>
<evidence type="ECO:0000313" key="4">
    <source>
        <dbReference type="Proteomes" id="UP001071777"/>
    </source>
</evidence>
<feature type="region of interest" description="Disordered" evidence="1">
    <location>
        <begin position="46"/>
        <end position="71"/>
    </location>
</feature>
<keyword evidence="4" id="KW-1185">Reference proteome</keyword>